<evidence type="ECO:0000256" key="4">
    <source>
        <dbReference type="ARBA" id="ARBA00022481"/>
    </source>
</evidence>
<comment type="PTM">
    <text evidence="9">Cleaved by prepilin peptidase.</text>
</comment>
<keyword evidence="6 9" id="KW-0812">Transmembrane</keyword>
<dbReference type="AlphaFoldDB" id="A0A1Z9YXI9"/>
<keyword evidence="8 9" id="KW-0472">Membrane</keyword>
<evidence type="ECO:0000259" key="10">
    <source>
        <dbReference type="Pfam" id="PF02501"/>
    </source>
</evidence>
<dbReference type="PANTHER" id="PTHR38779">
    <property type="entry name" value="TYPE II SECRETION SYSTEM PROTEIN I-RELATED"/>
    <property type="match status" value="1"/>
</dbReference>
<dbReference type="Proteomes" id="UP000196536">
    <property type="component" value="Unassembled WGS sequence"/>
</dbReference>
<keyword evidence="3" id="KW-1003">Cell membrane</keyword>
<dbReference type="InterPro" id="IPR012902">
    <property type="entry name" value="N_methyl_site"/>
</dbReference>
<comment type="subunit">
    <text evidence="9">Type II secretion is composed of four main components: the outer membrane complex, the inner membrane complex, the cytoplasmic secretion ATPase and the periplasm-spanning pseudopilus.</text>
</comment>
<reference evidence="11 12" key="1">
    <citation type="submission" date="2017-05" db="EMBL/GenBank/DDBJ databases">
        <title>Acinetobacter populi ANC 5415 (= PBJ7), whole genome shotgun sequencing project.</title>
        <authorList>
            <person name="Nemec A."/>
            <person name="Radolfova-Krizova L."/>
        </authorList>
    </citation>
    <scope>NUCLEOTIDE SEQUENCE [LARGE SCALE GENOMIC DNA]</scope>
    <source>
        <strain evidence="11 12">PBJ7</strain>
    </source>
</reference>
<dbReference type="GO" id="GO:0005886">
    <property type="term" value="C:plasma membrane"/>
    <property type="evidence" value="ECO:0007669"/>
    <property type="project" value="UniProtKB-SubCell"/>
</dbReference>
<protein>
    <recommendedName>
        <fullName evidence="9">Type II secretion system protein I</fullName>
        <shortName evidence="9">T2SS minor pseudopilin I</shortName>
    </recommendedName>
</protein>
<feature type="domain" description="Type II secretion system protein GspI C-terminal" evidence="10">
    <location>
        <begin position="50"/>
        <end position="126"/>
    </location>
</feature>
<gene>
    <name evidence="11" type="ORF">CAP51_09515</name>
</gene>
<dbReference type="NCBIfam" id="TIGR02532">
    <property type="entry name" value="IV_pilin_GFxxxE"/>
    <property type="match status" value="1"/>
</dbReference>
<proteinExistence type="inferred from homology"/>
<dbReference type="RefSeq" id="WP_087620527.1">
    <property type="nucleotide sequence ID" value="NZ_NEXX01000003.1"/>
</dbReference>
<dbReference type="GO" id="GO:0015627">
    <property type="term" value="C:type II protein secretion system complex"/>
    <property type="evidence" value="ECO:0007669"/>
    <property type="project" value="UniProtKB-UniRule"/>
</dbReference>
<dbReference type="PANTHER" id="PTHR38779:SF2">
    <property type="entry name" value="TYPE II SECRETION SYSTEM PROTEIN I-RELATED"/>
    <property type="match status" value="1"/>
</dbReference>
<evidence type="ECO:0000256" key="1">
    <source>
        <dbReference type="ARBA" id="ARBA00004377"/>
    </source>
</evidence>
<evidence type="ECO:0000313" key="11">
    <source>
        <dbReference type="EMBL" id="OUY06924.1"/>
    </source>
</evidence>
<sequence length="141" mass="15693">MTQHYAGRRIQAAFTLLEVLVALAIFAVTALALMKIAMNNTQSIQQNQLRTEAHFVAMNVAEEINIRGEWLTGIASEERSEQGERWKVTRTATATLSPDVQKIEIQVAYIDPDLQNVDNAQGITSLSVFNYRQAQQAGTTQ</sequence>
<accession>A0A1Z9YXI9</accession>
<dbReference type="OrthoDB" id="6712888at2"/>
<dbReference type="Pfam" id="PF07963">
    <property type="entry name" value="N_methyl"/>
    <property type="match status" value="1"/>
</dbReference>
<evidence type="ECO:0000256" key="8">
    <source>
        <dbReference type="ARBA" id="ARBA00023136"/>
    </source>
</evidence>
<evidence type="ECO:0000256" key="5">
    <source>
        <dbReference type="ARBA" id="ARBA00022519"/>
    </source>
</evidence>
<comment type="function">
    <text evidence="9">Component of the type II secretion system required for the energy-dependent secretion of extracellular factors such as proteases and toxins from the periplasm.</text>
</comment>
<comment type="caution">
    <text evidence="11">The sequence shown here is derived from an EMBL/GenBank/DDBJ whole genome shotgun (WGS) entry which is preliminary data.</text>
</comment>
<evidence type="ECO:0000256" key="3">
    <source>
        <dbReference type="ARBA" id="ARBA00022475"/>
    </source>
</evidence>
<evidence type="ECO:0000256" key="9">
    <source>
        <dbReference type="RuleBase" id="RU368030"/>
    </source>
</evidence>
<dbReference type="Pfam" id="PF02501">
    <property type="entry name" value="T2SSI"/>
    <property type="match status" value="1"/>
</dbReference>
<dbReference type="SUPFAM" id="SSF54523">
    <property type="entry name" value="Pili subunits"/>
    <property type="match status" value="1"/>
</dbReference>
<evidence type="ECO:0000256" key="7">
    <source>
        <dbReference type="ARBA" id="ARBA00022989"/>
    </source>
</evidence>
<evidence type="ECO:0000313" key="12">
    <source>
        <dbReference type="Proteomes" id="UP000196536"/>
    </source>
</evidence>
<organism evidence="11 12">
    <name type="scientific">Acinetobacter populi</name>
    <dbReference type="NCBI Taxonomy" id="1582270"/>
    <lineage>
        <taxon>Bacteria</taxon>
        <taxon>Pseudomonadati</taxon>
        <taxon>Pseudomonadota</taxon>
        <taxon>Gammaproteobacteria</taxon>
        <taxon>Moraxellales</taxon>
        <taxon>Moraxellaceae</taxon>
        <taxon>Acinetobacter</taxon>
    </lineage>
</organism>
<dbReference type="NCBIfam" id="TIGR01707">
    <property type="entry name" value="gspI"/>
    <property type="match status" value="1"/>
</dbReference>
<dbReference type="InterPro" id="IPR010052">
    <property type="entry name" value="T2SS_protein-GspI"/>
</dbReference>
<dbReference type="GO" id="GO:0015628">
    <property type="term" value="P:protein secretion by the type II secretion system"/>
    <property type="evidence" value="ECO:0007669"/>
    <property type="project" value="UniProtKB-UniRule"/>
</dbReference>
<keyword evidence="12" id="KW-1185">Reference proteome</keyword>
<dbReference type="Gene3D" id="3.30.1300.30">
    <property type="entry name" value="GSPII I/J protein-like"/>
    <property type="match status" value="1"/>
</dbReference>
<feature type="transmembrane region" description="Helical" evidence="9">
    <location>
        <begin position="12"/>
        <end position="34"/>
    </location>
</feature>
<comment type="subcellular location">
    <subcellularLocation>
        <location evidence="1 9">Cell inner membrane</location>
        <topology evidence="1 9">Single-pass membrane protein</topology>
    </subcellularLocation>
</comment>
<evidence type="ECO:0000256" key="6">
    <source>
        <dbReference type="ARBA" id="ARBA00022692"/>
    </source>
</evidence>
<keyword evidence="5 9" id="KW-0997">Cell inner membrane</keyword>
<dbReference type="InterPro" id="IPR045584">
    <property type="entry name" value="Pilin-like"/>
</dbReference>
<dbReference type="InterPro" id="IPR003413">
    <property type="entry name" value="T2SS_GspI_C"/>
</dbReference>
<name>A0A1Z9YXI9_9GAMM</name>
<keyword evidence="7 9" id="KW-1133">Transmembrane helix</keyword>
<evidence type="ECO:0000256" key="2">
    <source>
        <dbReference type="ARBA" id="ARBA00008358"/>
    </source>
</evidence>
<dbReference type="EMBL" id="NEXX01000003">
    <property type="protein sequence ID" value="OUY06924.1"/>
    <property type="molecule type" value="Genomic_DNA"/>
</dbReference>
<comment type="similarity">
    <text evidence="2 9">Belongs to the GSP I family.</text>
</comment>
<keyword evidence="4 9" id="KW-0488">Methylation</keyword>